<dbReference type="AlphaFoldDB" id="A0A3A1V3Z6"/>
<evidence type="ECO:0000313" key="3">
    <source>
        <dbReference type="Proteomes" id="UP000266482"/>
    </source>
</evidence>
<sequence>MLTRASILTVGILSVFAGILYHASGMLINFSFLGIEAGSERETVYFWGKCSIALGVTLLAAMALRPKMKEAVNDAMLVALLALLFVIQVPPLFLWLLFMTVGGPEGTWQGLLLHAAITAFICAAFVTARRGLAGAANLKNRTSG</sequence>
<gene>
    <name evidence="2" type="ORF">D3P08_07530</name>
</gene>
<feature type="transmembrane region" description="Helical" evidence="1">
    <location>
        <begin position="76"/>
        <end position="98"/>
    </location>
</feature>
<dbReference type="Proteomes" id="UP000266482">
    <property type="component" value="Unassembled WGS sequence"/>
</dbReference>
<feature type="transmembrane region" description="Helical" evidence="1">
    <location>
        <begin position="110"/>
        <end position="128"/>
    </location>
</feature>
<protein>
    <submittedName>
        <fullName evidence="2">Uncharacterized protein</fullName>
    </submittedName>
</protein>
<dbReference type="OrthoDB" id="2619284at2"/>
<keyword evidence="1" id="KW-0812">Transmembrane</keyword>
<feature type="transmembrane region" description="Helical" evidence="1">
    <location>
        <begin position="7"/>
        <end position="32"/>
    </location>
</feature>
<comment type="caution">
    <text evidence="2">The sequence shown here is derived from an EMBL/GenBank/DDBJ whole genome shotgun (WGS) entry which is preliminary data.</text>
</comment>
<reference evidence="2 3" key="1">
    <citation type="submission" date="2018-09" db="EMBL/GenBank/DDBJ databases">
        <title>Paenibacillus aracenensis nov. sp. isolated from a cave in southern Spain.</title>
        <authorList>
            <person name="Jurado V."/>
            <person name="Gutierrez-Patricio S."/>
            <person name="Gonzalez-Pimentel J.L."/>
            <person name="Miller A.Z."/>
            <person name="Laiz L."/>
            <person name="Saiz-Jimenez C."/>
        </authorList>
    </citation>
    <scope>NUCLEOTIDE SEQUENCE [LARGE SCALE GENOMIC DNA]</scope>
    <source>
        <strain evidence="2 3">DSM 22867</strain>
    </source>
</reference>
<keyword evidence="1" id="KW-1133">Transmembrane helix</keyword>
<keyword evidence="1" id="KW-0472">Membrane</keyword>
<name>A0A3A1V3Z6_9BACL</name>
<accession>A0A3A1V3Z6</accession>
<evidence type="ECO:0000313" key="2">
    <source>
        <dbReference type="EMBL" id="RIX54092.1"/>
    </source>
</evidence>
<organism evidence="2 3">
    <name type="scientific">Paenibacillus nanensis</name>
    <dbReference type="NCBI Taxonomy" id="393251"/>
    <lineage>
        <taxon>Bacteria</taxon>
        <taxon>Bacillati</taxon>
        <taxon>Bacillota</taxon>
        <taxon>Bacilli</taxon>
        <taxon>Bacillales</taxon>
        <taxon>Paenibacillaceae</taxon>
        <taxon>Paenibacillus</taxon>
    </lineage>
</organism>
<proteinExistence type="predicted"/>
<dbReference type="RefSeq" id="WP_119598883.1">
    <property type="nucleotide sequence ID" value="NZ_QXQA01000003.1"/>
</dbReference>
<dbReference type="EMBL" id="QXQA01000003">
    <property type="protein sequence ID" value="RIX54092.1"/>
    <property type="molecule type" value="Genomic_DNA"/>
</dbReference>
<keyword evidence="3" id="KW-1185">Reference proteome</keyword>
<evidence type="ECO:0000256" key="1">
    <source>
        <dbReference type="SAM" id="Phobius"/>
    </source>
</evidence>
<feature type="transmembrane region" description="Helical" evidence="1">
    <location>
        <begin position="44"/>
        <end position="64"/>
    </location>
</feature>